<feature type="region of interest" description="Disordered" evidence="1">
    <location>
        <begin position="49"/>
        <end position="70"/>
    </location>
</feature>
<keyword evidence="2" id="KW-0812">Transmembrane</keyword>
<dbReference type="EMBL" id="MU154554">
    <property type="protein sequence ID" value="KAF9496250.1"/>
    <property type="molecule type" value="Genomic_DNA"/>
</dbReference>
<gene>
    <name evidence="3" type="ORF">BDN71DRAFT_1430370</name>
</gene>
<feature type="transmembrane region" description="Helical" evidence="2">
    <location>
        <begin position="15"/>
        <end position="38"/>
    </location>
</feature>
<keyword evidence="4" id="KW-1185">Reference proteome</keyword>
<dbReference type="AlphaFoldDB" id="A0A9P5ZYA7"/>
<feature type="compositionally biased region" description="Basic and acidic residues" evidence="1">
    <location>
        <begin position="60"/>
        <end position="70"/>
    </location>
</feature>
<organism evidence="3 4">
    <name type="scientific">Pleurotus eryngii</name>
    <name type="common">Boletus of the steppes</name>
    <dbReference type="NCBI Taxonomy" id="5323"/>
    <lineage>
        <taxon>Eukaryota</taxon>
        <taxon>Fungi</taxon>
        <taxon>Dikarya</taxon>
        <taxon>Basidiomycota</taxon>
        <taxon>Agaricomycotina</taxon>
        <taxon>Agaricomycetes</taxon>
        <taxon>Agaricomycetidae</taxon>
        <taxon>Agaricales</taxon>
        <taxon>Pleurotineae</taxon>
        <taxon>Pleurotaceae</taxon>
        <taxon>Pleurotus</taxon>
    </lineage>
</organism>
<dbReference type="Proteomes" id="UP000807025">
    <property type="component" value="Unassembled WGS sequence"/>
</dbReference>
<keyword evidence="2" id="KW-0472">Membrane</keyword>
<evidence type="ECO:0000256" key="2">
    <source>
        <dbReference type="SAM" id="Phobius"/>
    </source>
</evidence>
<comment type="caution">
    <text evidence="3">The sequence shown here is derived from an EMBL/GenBank/DDBJ whole genome shotgun (WGS) entry which is preliminary data.</text>
</comment>
<keyword evidence="2" id="KW-1133">Transmembrane helix</keyword>
<feature type="compositionally biased region" description="Low complexity" evidence="1">
    <location>
        <begin position="49"/>
        <end position="59"/>
    </location>
</feature>
<protein>
    <submittedName>
        <fullName evidence="3">Uncharacterized protein</fullName>
    </submittedName>
</protein>
<accession>A0A9P5ZYA7</accession>
<proteinExistence type="predicted"/>
<evidence type="ECO:0000256" key="1">
    <source>
        <dbReference type="SAM" id="MobiDB-lite"/>
    </source>
</evidence>
<reference evidence="3" key="1">
    <citation type="submission" date="2020-11" db="EMBL/GenBank/DDBJ databases">
        <authorList>
            <consortium name="DOE Joint Genome Institute"/>
            <person name="Ahrendt S."/>
            <person name="Riley R."/>
            <person name="Andreopoulos W."/>
            <person name="Labutti K."/>
            <person name="Pangilinan J."/>
            <person name="Ruiz-Duenas F.J."/>
            <person name="Barrasa J.M."/>
            <person name="Sanchez-Garcia M."/>
            <person name="Camarero S."/>
            <person name="Miyauchi S."/>
            <person name="Serrano A."/>
            <person name="Linde D."/>
            <person name="Babiker R."/>
            <person name="Drula E."/>
            <person name="Ayuso-Fernandez I."/>
            <person name="Pacheco R."/>
            <person name="Padilla G."/>
            <person name="Ferreira P."/>
            <person name="Barriuso J."/>
            <person name="Kellner H."/>
            <person name="Castanera R."/>
            <person name="Alfaro M."/>
            <person name="Ramirez L."/>
            <person name="Pisabarro A.G."/>
            <person name="Kuo A."/>
            <person name="Tritt A."/>
            <person name="Lipzen A."/>
            <person name="He G."/>
            <person name="Yan M."/>
            <person name="Ng V."/>
            <person name="Cullen D."/>
            <person name="Martin F."/>
            <person name="Rosso M.-N."/>
            <person name="Henrissat B."/>
            <person name="Hibbett D."/>
            <person name="Martinez A.T."/>
            <person name="Grigoriev I.V."/>
        </authorList>
    </citation>
    <scope>NUCLEOTIDE SEQUENCE</scope>
    <source>
        <strain evidence="3">ATCC 90797</strain>
    </source>
</reference>
<evidence type="ECO:0000313" key="3">
    <source>
        <dbReference type="EMBL" id="KAF9496250.1"/>
    </source>
</evidence>
<name>A0A9P5ZYA7_PLEER</name>
<sequence>MDVTGREEVSRSKRLCGICLAHACILFFTLHASFYWVVLVSSEYHWTERSASGNGSRSRSNGEIDPREEEQTYRSYWERGTHAIRQSLLLPAESCYHFIYRTYDYQHGDSPKAQGADDDGLIDSNTLSPLEGELAVIVYAARCSNETYAGRVGDVGFWILVPHTFTQTKPYVLKIQIGRCGILVNAGWDGMVRGGVM</sequence>
<evidence type="ECO:0000313" key="4">
    <source>
        <dbReference type="Proteomes" id="UP000807025"/>
    </source>
</evidence>